<dbReference type="AlphaFoldDB" id="A0A9D5DEW5"/>
<dbReference type="PROSITE" id="PS51257">
    <property type="entry name" value="PROKAR_LIPOPROTEIN"/>
    <property type="match status" value="1"/>
</dbReference>
<name>A0A9D5DEW5_9CRYT</name>
<accession>A0A9D5DEW5</accession>
<feature type="transmembrane region" description="Helical" evidence="2">
    <location>
        <begin position="160"/>
        <end position="187"/>
    </location>
</feature>
<evidence type="ECO:0000256" key="2">
    <source>
        <dbReference type="SAM" id="Phobius"/>
    </source>
</evidence>
<dbReference type="OrthoDB" id="340245at2759"/>
<keyword evidence="2 3" id="KW-0812">Transmembrane</keyword>
<feature type="transmembrane region" description="Helical" evidence="2">
    <location>
        <begin position="215"/>
        <end position="235"/>
    </location>
</feature>
<proteinExistence type="predicted"/>
<evidence type="ECO:0000256" key="1">
    <source>
        <dbReference type="SAM" id="MobiDB-lite"/>
    </source>
</evidence>
<feature type="transmembrane region" description="Helical" evidence="2">
    <location>
        <begin position="7"/>
        <end position="31"/>
    </location>
</feature>
<dbReference type="Proteomes" id="UP001067231">
    <property type="component" value="Unassembled WGS sequence"/>
</dbReference>
<feature type="region of interest" description="Disordered" evidence="1">
    <location>
        <begin position="387"/>
        <end position="410"/>
    </location>
</feature>
<feature type="transmembrane region" description="Helical" evidence="2">
    <location>
        <begin position="112"/>
        <end position="134"/>
    </location>
</feature>
<feature type="compositionally biased region" description="Basic residues" evidence="1">
    <location>
        <begin position="396"/>
        <end position="410"/>
    </location>
</feature>
<dbReference type="EMBL" id="JAPCXC010000083">
    <property type="protein sequence ID" value="KAJ1606125.1"/>
    <property type="molecule type" value="Genomic_DNA"/>
</dbReference>
<organism evidence="3">
    <name type="scientific">Cryptosporidium canis</name>
    <dbReference type="NCBI Taxonomy" id="195482"/>
    <lineage>
        <taxon>Eukaryota</taxon>
        <taxon>Sar</taxon>
        <taxon>Alveolata</taxon>
        <taxon>Apicomplexa</taxon>
        <taxon>Conoidasida</taxon>
        <taxon>Coccidia</taxon>
        <taxon>Eucoccidiorida</taxon>
        <taxon>Eimeriorina</taxon>
        <taxon>Cryptosporidiidae</taxon>
        <taxon>Cryptosporidium</taxon>
    </lineage>
</organism>
<keyword evidence="2" id="KW-0472">Membrane</keyword>
<sequence>MFKKGVVIANLASLVIATLLAGCAFGGVMLVQNWVMFDGVLLSWELTPNQLYITLNCSSRSKQFIGFCVNGIKEIHGGLSNVVQAICNPPARYGFLEKSCDDAVALTGSLNLVFLALLASASAIILGVVFLMLYSRSFKVDTARPESASSEIILKFRPRIGLAVVSIIFNILALLGVCLSTVLIIYLSQSLRDILSFTSDTPVFTIEPSSGSLGWGFYLLLLANSLLVVHILALVDSTRMAKRLWRLSQEVSHSSTLQDQSEIVIKNTNRAPEKFFIHSFSPSSMEVGGPSHNVGSTFMPSPGVAGGRAQTPGLREDQSRTPYVPLIPSSAPTPIPYQINPSDQQVYPKISNAPATRSVWGFFPMDLLPRLNPYNYGMGQFLGAHGAAKCQGSHGCGHHHHHHHHHHRNQ</sequence>
<evidence type="ECO:0000313" key="3">
    <source>
        <dbReference type="EMBL" id="KAJ1606125.1"/>
    </source>
</evidence>
<protein>
    <submittedName>
        <fullName evidence="3">3 transmembrane region protein</fullName>
    </submittedName>
</protein>
<keyword evidence="2" id="KW-1133">Transmembrane helix</keyword>
<gene>
    <name evidence="3" type="ORF">OJ253_2839</name>
</gene>
<comment type="caution">
    <text evidence="3">The sequence shown here is derived from an EMBL/GenBank/DDBJ whole genome shotgun (WGS) entry which is preliminary data.</text>
</comment>
<reference evidence="3" key="1">
    <citation type="submission" date="2022-10" db="EMBL/GenBank/DDBJ databases">
        <title>Adaptive evolution leads to modifications in subtelomeric GC content in a zoonotic Cryptosporidium species.</title>
        <authorList>
            <person name="Li J."/>
            <person name="Feng Y."/>
            <person name="Xiao L."/>
        </authorList>
    </citation>
    <scope>NUCLEOTIDE SEQUENCE</scope>
    <source>
        <strain evidence="3">33844</strain>
    </source>
</reference>